<dbReference type="RefSeq" id="WP_053232047.1">
    <property type="nucleotide sequence ID" value="NZ_CP011125.1"/>
</dbReference>
<dbReference type="Proteomes" id="UP000034883">
    <property type="component" value="Chromosome"/>
</dbReference>
<sequence>MKLPPPPRISGRALRALVRATDADPVRRVVAALMRRDLKIDELRALPARVRGPMPLTARPLQARLPPKRASEDLPLPDVDRAHAPTAARFTALYRSGALDPVEVARRCFEASRSLASRAPAMDPLLYRDEARALRDAEASAKRWRAGQPLGPLDGVPVPVKEEVDLEGHGARLGTARPARTDVVDATAVARLRAAGAIVIGQTVMTEYGMTPLGVSATRVLPRNPHDTRCSAGGSSTGSAVAVTVGLAPVALGSDGGGSIRTPASFNGIWGIKPTFGRISRRGDGFGGTVAHVGPLGASVLDLAHFLQATSGEDPDDVLTDGNPGFVPGFLEGAMKRGVRGLRIGVIDGEMEDAHPEVAKGCRDALSALEREGAVIVPVRLPLARWAPAMGYLTIGLETHAAMIEERRTSWSELGTDLQLLLRVMSTFASDDYLDAQQLRAGLRRDTAALLREVDVLALPTAGRTAPAVSDSDVLEGMADTVELDAACRYAFLGNLTGLPAASAPIGRDARGMPIGLQILGDAWDEATVLQVCAHLERTGIASVPRPEVRVDVLRAKA</sequence>
<feature type="domain" description="Amidase" evidence="1">
    <location>
        <begin position="125"/>
        <end position="530"/>
    </location>
</feature>
<dbReference type="PANTHER" id="PTHR11895:SF67">
    <property type="entry name" value="AMIDASE DOMAIN-CONTAINING PROTEIN"/>
    <property type="match status" value="1"/>
</dbReference>
<dbReference type="GO" id="GO:0016740">
    <property type="term" value="F:transferase activity"/>
    <property type="evidence" value="ECO:0007669"/>
    <property type="project" value="UniProtKB-KW"/>
</dbReference>
<dbReference type="InterPro" id="IPR036928">
    <property type="entry name" value="AS_sf"/>
</dbReference>
<dbReference type="STRING" id="927083.DB32_001885"/>
<keyword evidence="3" id="KW-1185">Reference proteome</keyword>
<dbReference type="KEGG" id="samy:DB32_001885"/>
<evidence type="ECO:0000313" key="3">
    <source>
        <dbReference type="Proteomes" id="UP000034883"/>
    </source>
</evidence>
<name>A0A0F6W134_9BACT</name>
<keyword evidence="2" id="KW-0808">Transferase</keyword>
<dbReference type="Gene3D" id="3.90.1300.10">
    <property type="entry name" value="Amidase signature (AS) domain"/>
    <property type="match status" value="1"/>
</dbReference>
<reference evidence="2 3" key="1">
    <citation type="submission" date="2015-03" db="EMBL/GenBank/DDBJ databases">
        <title>Genome assembly of Sandaracinus amylolyticus DSM 53668.</title>
        <authorList>
            <person name="Sharma G."/>
            <person name="Subramanian S."/>
        </authorList>
    </citation>
    <scope>NUCLEOTIDE SEQUENCE [LARGE SCALE GENOMIC DNA]</scope>
    <source>
        <strain evidence="2 3">DSM 53668</strain>
    </source>
</reference>
<organism evidence="2 3">
    <name type="scientific">Sandaracinus amylolyticus</name>
    <dbReference type="NCBI Taxonomy" id="927083"/>
    <lineage>
        <taxon>Bacteria</taxon>
        <taxon>Pseudomonadati</taxon>
        <taxon>Myxococcota</taxon>
        <taxon>Polyangia</taxon>
        <taxon>Polyangiales</taxon>
        <taxon>Sandaracinaceae</taxon>
        <taxon>Sandaracinus</taxon>
    </lineage>
</organism>
<gene>
    <name evidence="2" type="ORF">DB32_001885</name>
</gene>
<evidence type="ECO:0000259" key="1">
    <source>
        <dbReference type="Pfam" id="PF01425"/>
    </source>
</evidence>
<evidence type="ECO:0000313" key="2">
    <source>
        <dbReference type="EMBL" id="AKF04736.1"/>
    </source>
</evidence>
<proteinExistence type="predicted"/>
<dbReference type="Pfam" id="PF01425">
    <property type="entry name" value="Amidase"/>
    <property type="match status" value="1"/>
</dbReference>
<dbReference type="SUPFAM" id="SSF75304">
    <property type="entry name" value="Amidase signature (AS) enzymes"/>
    <property type="match status" value="1"/>
</dbReference>
<accession>A0A0F6W134</accession>
<dbReference type="AlphaFoldDB" id="A0A0F6W134"/>
<dbReference type="EMBL" id="CP011125">
    <property type="protein sequence ID" value="AKF04736.1"/>
    <property type="molecule type" value="Genomic_DNA"/>
</dbReference>
<dbReference type="InterPro" id="IPR023631">
    <property type="entry name" value="Amidase_dom"/>
</dbReference>
<protein>
    <submittedName>
        <fullName evidence="2">Glutamyl-tRNA(Gln) amidotransferase subunit A-like protein</fullName>
    </submittedName>
</protein>
<dbReference type="OrthoDB" id="9811471at2"/>
<dbReference type="PANTHER" id="PTHR11895">
    <property type="entry name" value="TRANSAMIDASE"/>
    <property type="match status" value="1"/>
</dbReference>
<dbReference type="InterPro" id="IPR000120">
    <property type="entry name" value="Amidase"/>
</dbReference>